<evidence type="ECO:0000313" key="2">
    <source>
        <dbReference type="Proteomes" id="UP000002770"/>
    </source>
</evidence>
<dbReference type="AlphaFoldDB" id="G9ENX2"/>
<dbReference type="HOGENOM" id="CLU_1872854_0_0_6"/>
<sequence>MNPKADAADKKSVAKEMMYPGYCQIEVINDSFTDVYVYGTFDDGSTIDFSIYRYEAPHYISLFYYFYCHSGMYLTIQSPYGVVYSGWTNVDSTVHVVPFLKKGAKAEISTR</sequence>
<gene>
    <name evidence="1" type="ORF">LDG_6951</name>
</gene>
<protein>
    <submittedName>
        <fullName evidence="1">Uncharacterized protein</fullName>
    </submittedName>
</protein>
<dbReference type="EMBL" id="JH413820">
    <property type="protein sequence ID" value="EHL31044.1"/>
    <property type="molecule type" value="Genomic_DNA"/>
</dbReference>
<accession>G9ENX2</accession>
<dbReference type="InParanoid" id="G9ENX2"/>
<name>G9ENX2_9GAMM</name>
<dbReference type="eggNOG" id="ENOG5031E2Q">
    <property type="taxonomic scope" value="Bacteria"/>
</dbReference>
<keyword evidence="2" id="KW-1185">Reference proteome</keyword>
<dbReference type="STRING" id="658187.LDG_6951"/>
<dbReference type="Proteomes" id="UP000002770">
    <property type="component" value="Unassembled WGS sequence"/>
</dbReference>
<organism evidence="1 2">
    <name type="scientific">Legionella drancourtii LLAP12</name>
    <dbReference type="NCBI Taxonomy" id="658187"/>
    <lineage>
        <taxon>Bacteria</taxon>
        <taxon>Pseudomonadati</taxon>
        <taxon>Pseudomonadota</taxon>
        <taxon>Gammaproteobacteria</taxon>
        <taxon>Legionellales</taxon>
        <taxon>Legionellaceae</taxon>
        <taxon>Legionella</taxon>
    </lineage>
</organism>
<proteinExistence type="predicted"/>
<evidence type="ECO:0000313" key="1">
    <source>
        <dbReference type="EMBL" id="EHL31044.1"/>
    </source>
</evidence>
<reference evidence="1 2" key="1">
    <citation type="journal article" date="2011" name="BMC Genomics">
        <title>Insight into cross-talk between intra-amoebal pathogens.</title>
        <authorList>
            <person name="Gimenez G."/>
            <person name="Bertelli C."/>
            <person name="Moliner C."/>
            <person name="Robert C."/>
            <person name="Raoult D."/>
            <person name="Fournier P.E."/>
            <person name="Greub G."/>
        </authorList>
    </citation>
    <scope>NUCLEOTIDE SEQUENCE [LARGE SCALE GENOMIC DNA]</scope>
    <source>
        <strain evidence="1 2">LLAP12</strain>
    </source>
</reference>